<dbReference type="EMBL" id="WJQU01000002">
    <property type="protein sequence ID" value="KAJ6641239.1"/>
    <property type="molecule type" value="Genomic_DNA"/>
</dbReference>
<reference evidence="2" key="1">
    <citation type="submission" date="2022-07" db="EMBL/GenBank/DDBJ databases">
        <authorList>
            <person name="Trinca V."/>
            <person name="Uliana J.V.C."/>
            <person name="Torres T.T."/>
            <person name="Ward R.J."/>
            <person name="Monesi N."/>
        </authorList>
    </citation>
    <scope>NUCLEOTIDE SEQUENCE</scope>
    <source>
        <strain evidence="2">HSMRA1968</strain>
        <tissue evidence="2">Whole embryos</tissue>
    </source>
</reference>
<sequence length="261" mass="30839">MKKVLIGKVFLLVLRKYGETVQYTIFGVKKSICEVNFNILCVTEVKLMQTSCVFILIFAYCIEKTVIIYDWFFVLIFRLLAHFPLFQYIKLNYDLKVSVLLFSFFYYHFYKLRTTNNIFSADKNLIEICIDQEIIQNIIGKSNFGTGKKCEHRRIKFSDWSIAFKYIMLFPINNATTMTFIQIVFVVYEQRTITEIEKNYDTHIKQKDIQKISVLHLFGKKAKKTRIRMNETLFGVCIYVCTYSASRDVIVNLLLKCFSCV</sequence>
<keyword evidence="1" id="KW-0812">Transmembrane</keyword>
<keyword evidence="1" id="KW-1133">Transmembrane helix</keyword>
<keyword evidence="1" id="KW-0472">Membrane</keyword>
<feature type="transmembrane region" description="Helical" evidence="1">
    <location>
        <begin position="53"/>
        <end position="81"/>
    </location>
</feature>
<feature type="transmembrane region" description="Helical" evidence="1">
    <location>
        <begin position="166"/>
        <end position="188"/>
    </location>
</feature>
<organism evidence="2 3">
    <name type="scientific">Pseudolycoriella hygida</name>
    <dbReference type="NCBI Taxonomy" id="35572"/>
    <lineage>
        <taxon>Eukaryota</taxon>
        <taxon>Metazoa</taxon>
        <taxon>Ecdysozoa</taxon>
        <taxon>Arthropoda</taxon>
        <taxon>Hexapoda</taxon>
        <taxon>Insecta</taxon>
        <taxon>Pterygota</taxon>
        <taxon>Neoptera</taxon>
        <taxon>Endopterygota</taxon>
        <taxon>Diptera</taxon>
        <taxon>Nematocera</taxon>
        <taxon>Sciaroidea</taxon>
        <taxon>Sciaridae</taxon>
        <taxon>Pseudolycoriella</taxon>
    </lineage>
</organism>
<protein>
    <submittedName>
        <fullName evidence="2">Uncharacterized protein</fullName>
    </submittedName>
</protein>
<dbReference type="Proteomes" id="UP001151699">
    <property type="component" value="Chromosome B"/>
</dbReference>
<name>A0A9Q0N0C2_9DIPT</name>
<evidence type="ECO:0000313" key="3">
    <source>
        <dbReference type="Proteomes" id="UP001151699"/>
    </source>
</evidence>
<dbReference type="AlphaFoldDB" id="A0A9Q0N0C2"/>
<keyword evidence="3" id="KW-1185">Reference proteome</keyword>
<proteinExistence type="predicted"/>
<evidence type="ECO:0000313" key="2">
    <source>
        <dbReference type="EMBL" id="KAJ6641239.1"/>
    </source>
</evidence>
<evidence type="ECO:0000256" key="1">
    <source>
        <dbReference type="SAM" id="Phobius"/>
    </source>
</evidence>
<comment type="caution">
    <text evidence="2">The sequence shown here is derived from an EMBL/GenBank/DDBJ whole genome shotgun (WGS) entry which is preliminary data.</text>
</comment>
<gene>
    <name evidence="2" type="ORF">Bhyg_06174</name>
</gene>
<accession>A0A9Q0N0C2</accession>